<feature type="domain" description="GOLD" evidence="10">
    <location>
        <begin position="44"/>
        <end position="126"/>
    </location>
</feature>
<reference evidence="13" key="1">
    <citation type="submission" date="2012-12" db="EMBL/GenBank/DDBJ databases">
        <authorList>
            <person name="Hellsten U."/>
            <person name="Grimwood J."/>
            <person name="Chapman J.A."/>
            <person name="Shapiro H."/>
            <person name="Aerts A."/>
            <person name="Otillar R.P."/>
            <person name="Terry A.Y."/>
            <person name="Boore J.L."/>
            <person name="Simakov O."/>
            <person name="Marletaz F."/>
            <person name="Cho S.-J."/>
            <person name="Edsinger-Gonzales E."/>
            <person name="Havlak P."/>
            <person name="Kuo D.-H."/>
            <person name="Larsson T."/>
            <person name="Lv J."/>
            <person name="Arendt D."/>
            <person name="Savage R."/>
            <person name="Osoegawa K."/>
            <person name="de Jong P."/>
            <person name="Lindberg D.R."/>
            <person name="Seaver E.C."/>
            <person name="Weisblat D.A."/>
            <person name="Putnam N.H."/>
            <person name="Grigoriev I.V."/>
            <person name="Rokhsar D.S."/>
        </authorList>
    </citation>
    <scope>NUCLEOTIDE SEQUENCE</scope>
    <source>
        <strain evidence="13">I ESC-2004</strain>
    </source>
</reference>
<dbReference type="AlphaFoldDB" id="R7UUK0"/>
<evidence type="ECO:0000313" key="11">
    <source>
        <dbReference type="EMBL" id="ELU09870.1"/>
    </source>
</evidence>
<dbReference type="InterPro" id="IPR015720">
    <property type="entry name" value="Emp24-like"/>
</dbReference>
<dbReference type="InterPro" id="IPR009038">
    <property type="entry name" value="GOLD_dom"/>
</dbReference>
<reference evidence="12" key="3">
    <citation type="submission" date="2015-06" db="UniProtKB">
        <authorList>
            <consortium name="EnsemblMetazoa"/>
        </authorList>
    </citation>
    <scope>IDENTIFICATION</scope>
</reference>
<dbReference type="GO" id="GO:0012505">
    <property type="term" value="C:endomembrane system"/>
    <property type="evidence" value="ECO:0007669"/>
    <property type="project" value="UniProtKB-SubCell"/>
</dbReference>
<evidence type="ECO:0000256" key="6">
    <source>
        <dbReference type="ARBA" id="ARBA00023136"/>
    </source>
</evidence>
<sequence length="227" mass="25418">MELMTYPLLAVLVLSRAVLGDDGASGTMPGSHDELRFDVPPGTGQCFFVPLLATQNIHVAFEVIRGADRNIDMVLQAPTGQMIDQRLWVSDGQVQAKAITTGDYRVCVDNSFSRFTSKLIYLYIITWQEDEWDRHSKELANFAVSIENVTNSLRTIDMSIQTARKHIVLARSRAMGDQYSLLDNSTHVQNMSIIMCLVIMASSGFQVFFVKRLFNVPNVTPNSKPRA</sequence>
<dbReference type="EMBL" id="KB297837">
    <property type="protein sequence ID" value="ELU09870.1"/>
    <property type="molecule type" value="Genomic_DNA"/>
</dbReference>
<feature type="signal peptide" evidence="9">
    <location>
        <begin position="1"/>
        <end position="20"/>
    </location>
</feature>
<evidence type="ECO:0000259" key="10">
    <source>
        <dbReference type="PROSITE" id="PS50866"/>
    </source>
</evidence>
<keyword evidence="5" id="KW-1133">Transmembrane helix</keyword>
<evidence type="ECO:0000313" key="13">
    <source>
        <dbReference type="Proteomes" id="UP000014760"/>
    </source>
</evidence>
<evidence type="ECO:0000256" key="2">
    <source>
        <dbReference type="ARBA" id="ARBA00007104"/>
    </source>
</evidence>
<dbReference type="InterPro" id="IPR036598">
    <property type="entry name" value="GOLD_dom_sf"/>
</dbReference>
<dbReference type="EnsemblMetazoa" id="CapteT160152">
    <property type="protein sequence ID" value="CapteP160152"/>
    <property type="gene ID" value="CapteG160152"/>
</dbReference>
<comment type="similarity">
    <text evidence="2 8">Belongs to the EMP24/GP25L family.</text>
</comment>
<dbReference type="Proteomes" id="UP000014760">
    <property type="component" value="Unassembled WGS sequence"/>
</dbReference>
<keyword evidence="3 8" id="KW-0812">Transmembrane</keyword>
<dbReference type="HOGENOM" id="CLU_066963_5_0_1"/>
<dbReference type="OMA" id="HNRFSTM"/>
<evidence type="ECO:0000256" key="5">
    <source>
        <dbReference type="ARBA" id="ARBA00022989"/>
    </source>
</evidence>
<dbReference type="EMBL" id="AMQN01006199">
    <property type="status" value="NOT_ANNOTATED_CDS"/>
    <property type="molecule type" value="Genomic_DNA"/>
</dbReference>
<evidence type="ECO:0000256" key="9">
    <source>
        <dbReference type="SAM" id="SignalP"/>
    </source>
</evidence>
<dbReference type="EMBL" id="AMQN01006198">
    <property type="status" value="NOT_ANNOTATED_CDS"/>
    <property type="molecule type" value="Genomic_DNA"/>
</dbReference>
<evidence type="ECO:0000256" key="8">
    <source>
        <dbReference type="RuleBase" id="RU003827"/>
    </source>
</evidence>
<protein>
    <recommendedName>
        <fullName evidence="10">GOLD domain-containing protein</fullName>
    </recommendedName>
</protein>
<proteinExistence type="inferred from homology"/>
<comment type="subcellular location">
    <subcellularLocation>
        <location evidence="7">Endomembrane system</location>
        <topology evidence="7">Single-pass membrane protein</topology>
    </subcellularLocation>
    <subcellularLocation>
        <location evidence="1 8">Membrane</location>
        <topology evidence="1 8">Single-pass type I membrane protein</topology>
    </subcellularLocation>
</comment>
<dbReference type="GO" id="GO:0016020">
    <property type="term" value="C:membrane"/>
    <property type="evidence" value="ECO:0007669"/>
    <property type="project" value="UniProtKB-SubCell"/>
</dbReference>
<reference evidence="11 13" key="2">
    <citation type="journal article" date="2013" name="Nature">
        <title>Insights into bilaterian evolution from three spiralian genomes.</title>
        <authorList>
            <person name="Simakov O."/>
            <person name="Marletaz F."/>
            <person name="Cho S.J."/>
            <person name="Edsinger-Gonzales E."/>
            <person name="Havlak P."/>
            <person name="Hellsten U."/>
            <person name="Kuo D.H."/>
            <person name="Larsson T."/>
            <person name="Lv J."/>
            <person name="Arendt D."/>
            <person name="Savage R."/>
            <person name="Osoegawa K."/>
            <person name="de Jong P."/>
            <person name="Grimwood J."/>
            <person name="Chapman J.A."/>
            <person name="Shapiro H."/>
            <person name="Aerts A."/>
            <person name="Otillar R.P."/>
            <person name="Terry A.Y."/>
            <person name="Boore J.L."/>
            <person name="Grigoriev I.V."/>
            <person name="Lindberg D.R."/>
            <person name="Seaver E.C."/>
            <person name="Weisblat D.A."/>
            <person name="Putnam N.H."/>
            <person name="Rokhsar D.S."/>
        </authorList>
    </citation>
    <scope>NUCLEOTIDE SEQUENCE</scope>
    <source>
        <strain evidence="11 13">I ESC-2004</strain>
    </source>
</reference>
<evidence type="ECO:0000256" key="3">
    <source>
        <dbReference type="ARBA" id="ARBA00022692"/>
    </source>
</evidence>
<name>R7UUK0_CAPTE</name>
<dbReference type="SMART" id="SM01190">
    <property type="entry name" value="EMP24_GP25L"/>
    <property type="match status" value="1"/>
</dbReference>
<keyword evidence="13" id="KW-1185">Reference proteome</keyword>
<dbReference type="STRING" id="283909.R7UUK0"/>
<keyword evidence="4 9" id="KW-0732">Signal</keyword>
<feature type="chain" id="PRO_5010979169" description="GOLD domain-containing protein" evidence="9">
    <location>
        <begin position="21"/>
        <end position="227"/>
    </location>
</feature>
<gene>
    <name evidence="11" type="ORF">CAPTEDRAFT_160152</name>
</gene>
<evidence type="ECO:0000256" key="7">
    <source>
        <dbReference type="ARBA" id="ARBA00037847"/>
    </source>
</evidence>
<dbReference type="FunCoup" id="R7UUK0">
    <property type="interactions" value="8"/>
</dbReference>
<dbReference type="OrthoDB" id="10037706at2759"/>
<evidence type="ECO:0000313" key="12">
    <source>
        <dbReference type="EnsemblMetazoa" id="CapteP160152"/>
    </source>
</evidence>
<dbReference type="PROSITE" id="PS50866">
    <property type="entry name" value="GOLD"/>
    <property type="match status" value="1"/>
</dbReference>
<dbReference type="PANTHER" id="PTHR22811">
    <property type="entry name" value="TRANSMEMBRANE EMP24 DOMAIN-CONTAINING PROTEIN"/>
    <property type="match status" value="1"/>
</dbReference>
<dbReference type="Pfam" id="PF01105">
    <property type="entry name" value="EMP24_GP25L"/>
    <property type="match status" value="1"/>
</dbReference>
<accession>R7UUK0</accession>
<evidence type="ECO:0000256" key="4">
    <source>
        <dbReference type="ARBA" id="ARBA00022729"/>
    </source>
</evidence>
<keyword evidence="6" id="KW-0472">Membrane</keyword>
<dbReference type="SUPFAM" id="SSF101576">
    <property type="entry name" value="Supernatant protein factor (SPF), C-terminal domain"/>
    <property type="match status" value="1"/>
</dbReference>
<evidence type="ECO:0000256" key="1">
    <source>
        <dbReference type="ARBA" id="ARBA00004479"/>
    </source>
</evidence>
<organism evidence="11">
    <name type="scientific">Capitella teleta</name>
    <name type="common">Polychaete worm</name>
    <dbReference type="NCBI Taxonomy" id="283909"/>
    <lineage>
        <taxon>Eukaryota</taxon>
        <taxon>Metazoa</taxon>
        <taxon>Spiralia</taxon>
        <taxon>Lophotrochozoa</taxon>
        <taxon>Annelida</taxon>
        <taxon>Polychaeta</taxon>
        <taxon>Sedentaria</taxon>
        <taxon>Scolecida</taxon>
        <taxon>Capitellidae</taxon>
        <taxon>Capitella</taxon>
    </lineage>
</organism>